<dbReference type="SUPFAM" id="SSF55729">
    <property type="entry name" value="Acyl-CoA N-acyltransferases (Nat)"/>
    <property type="match status" value="1"/>
</dbReference>
<keyword evidence="3" id="KW-1185">Reference proteome</keyword>
<evidence type="ECO:0000313" key="2">
    <source>
        <dbReference type="EMBL" id="MST49515.1"/>
    </source>
</evidence>
<dbReference type="Gene3D" id="3.40.630.30">
    <property type="match status" value="1"/>
</dbReference>
<dbReference type="EMBL" id="VUMY01000006">
    <property type="protein sequence ID" value="MST49515.1"/>
    <property type="molecule type" value="Genomic_DNA"/>
</dbReference>
<dbReference type="Proteomes" id="UP000442535">
    <property type="component" value="Unassembled WGS sequence"/>
</dbReference>
<dbReference type="GO" id="GO:0016747">
    <property type="term" value="F:acyltransferase activity, transferring groups other than amino-acyl groups"/>
    <property type="evidence" value="ECO:0007669"/>
    <property type="project" value="InterPro"/>
</dbReference>
<feature type="domain" description="N-acetyltransferase" evidence="1">
    <location>
        <begin position="4"/>
        <end position="159"/>
    </location>
</feature>
<accession>A0A7K0K393</accession>
<dbReference type="PROSITE" id="PS51186">
    <property type="entry name" value="GNAT"/>
    <property type="match status" value="1"/>
</dbReference>
<name>A0A7K0K393_9ACTO</name>
<dbReference type="InterPro" id="IPR016181">
    <property type="entry name" value="Acyl_CoA_acyltransferase"/>
</dbReference>
<dbReference type="RefSeq" id="WP_154544236.1">
    <property type="nucleotide sequence ID" value="NZ_JAQYQY010000005.1"/>
</dbReference>
<evidence type="ECO:0000259" key="1">
    <source>
        <dbReference type="PROSITE" id="PS51186"/>
    </source>
</evidence>
<dbReference type="InterPro" id="IPR000182">
    <property type="entry name" value="GNAT_dom"/>
</dbReference>
<organism evidence="2 3">
    <name type="scientific">Mobiluncus porci</name>
    <dbReference type="NCBI Taxonomy" id="2652278"/>
    <lineage>
        <taxon>Bacteria</taxon>
        <taxon>Bacillati</taxon>
        <taxon>Actinomycetota</taxon>
        <taxon>Actinomycetes</taxon>
        <taxon>Actinomycetales</taxon>
        <taxon>Actinomycetaceae</taxon>
        <taxon>Mobiluncus</taxon>
    </lineage>
</organism>
<dbReference type="Pfam" id="PF00583">
    <property type="entry name" value="Acetyltransf_1"/>
    <property type="match status" value="1"/>
</dbReference>
<gene>
    <name evidence="2" type="ORF">FYJ63_04600</name>
</gene>
<keyword evidence="2" id="KW-0808">Transferase</keyword>
<comment type="caution">
    <text evidence="2">The sequence shown here is derived from an EMBL/GenBank/DDBJ whole genome shotgun (WGS) entry which is preliminary data.</text>
</comment>
<reference evidence="2 3" key="1">
    <citation type="submission" date="2019-08" db="EMBL/GenBank/DDBJ databases">
        <title>In-depth cultivation of the pig gut microbiome towards novel bacterial diversity and tailored functional studies.</title>
        <authorList>
            <person name="Wylensek D."/>
            <person name="Hitch T.C.A."/>
            <person name="Clavel T."/>
        </authorList>
    </citation>
    <scope>NUCLEOTIDE SEQUENCE [LARGE SCALE GENOMIC DNA]</scope>
    <source>
        <strain evidence="2 3">RF-GAM-744-WT-7</strain>
    </source>
</reference>
<dbReference type="AlphaFoldDB" id="A0A7K0K393"/>
<sequence>MGDYEILEADPGDAVTLANLQADVLRTRLGKILGLGHPATGVIDILSMERSWRNALAAQVPVWVAFCGDDPAGMSAILPGKDKTVGEFVLEFHPQEANKPLGLALLDAAVAKGREMGLRAFGMWVLAGDDDYIRFLSDAGFSPQGLMQKLETPEGEPAVPSGTEHAPLEAHLWGMLL</sequence>
<evidence type="ECO:0000313" key="3">
    <source>
        <dbReference type="Proteomes" id="UP000442535"/>
    </source>
</evidence>
<proteinExistence type="predicted"/>
<protein>
    <submittedName>
        <fullName evidence="2">GNAT family N-acetyltransferase</fullName>
    </submittedName>
</protein>